<dbReference type="EMBL" id="CP060774">
    <property type="protein sequence ID" value="QQK41795.1"/>
    <property type="molecule type" value="Genomic_DNA"/>
</dbReference>
<evidence type="ECO:0000313" key="5">
    <source>
        <dbReference type="Proteomes" id="UP000595662"/>
    </source>
</evidence>
<feature type="transmembrane region" description="Helical" evidence="2">
    <location>
        <begin position="258"/>
        <end position="281"/>
    </location>
</feature>
<dbReference type="RefSeq" id="XP_014530938.1">
    <property type="nucleotide sequence ID" value="XM_014675452.1"/>
</dbReference>
<evidence type="ECO:0000256" key="2">
    <source>
        <dbReference type="SAM" id="Phobius"/>
    </source>
</evidence>
<dbReference type="GeneID" id="26235097"/>
<organism evidence="4 5">
    <name type="scientific">Penicillium digitatum</name>
    <name type="common">Green mold</name>
    <dbReference type="NCBI Taxonomy" id="36651"/>
    <lineage>
        <taxon>Eukaryota</taxon>
        <taxon>Fungi</taxon>
        <taxon>Dikarya</taxon>
        <taxon>Ascomycota</taxon>
        <taxon>Pezizomycotina</taxon>
        <taxon>Eurotiomycetes</taxon>
        <taxon>Eurotiomycetidae</taxon>
        <taxon>Eurotiales</taxon>
        <taxon>Aspergillaceae</taxon>
        <taxon>Penicillium</taxon>
    </lineage>
</organism>
<evidence type="ECO:0000313" key="4">
    <source>
        <dbReference type="EMBL" id="QQK41795.1"/>
    </source>
</evidence>
<reference evidence="4 5" key="1">
    <citation type="submission" date="2020-08" db="EMBL/GenBank/DDBJ databases">
        <title>The completed genome sequence of the pathogenic ascomycete fungus Penicillium digitatum.</title>
        <authorList>
            <person name="Wang M."/>
        </authorList>
    </citation>
    <scope>NUCLEOTIDE SEQUENCE [LARGE SCALE GENOMIC DNA]</scope>
    <source>
        <strain evidence="4 5">PdW03</strain>
    </source>
</reference>
<feature type="signal peptide" evidence="3">
    <location>
        <begin position="1"/>
        <end position="21"/>
    </location>
</feature>
<feature type="chain" id="PRO_5030739344" evidence="3">
    <location>
        <begin position="22"/>
        <end position="408"/>
    </location>
</feature>
<dbReference type="Proteomes" id="UP000595662">
    <property type="component" value="Chromosome 1"/>
</dbReference>
<dbReference type="OMA" id="ACSTQWT"/>
<keyword evidence="3" id="KW-0732">Signal</keyword>
<dbReference type="KEGG" id="pdp:PDIP_67810"/>
<sequence length="408" mass="45593">MVPSHSFILFLSFIWSPFVQAAPWIVTDTYEQEVHTNYYSDLVTEINQITPTATLPAEALSTITSTNTVYDYTVVEELYPTGYGEERGLYDGYRGAIDNDGTYHSTIYQVNLTFSAPTACSTQWTTTTAVSVHPPYEIATLLPREHVAASTSVDNSQPFQPTTYIFEVVFVEPTQIPSRTLDFLSYYHTPTSLYVGAGCQYTGVSGDYNDNSGYYTGLSGGPESTQYPGGTSNSGYDDYGYDDDDNWFTSTWGSGLGISYLAIVLICVLGWIGIVFILGMIEAWVRFRRLMTGWQTRRGFPLFWSFILLPLSLFCLFCFRKGYRARSKEDADVLRQRWDAMGFWTKIRLFFAWGFRFKYPTVLGPAPATVKANKRPDESGPRLLDVTPPGTGALPAGHGEEAGPVRHA</sequence>
<feature type="compositionally biased region" description="Basic and acidic residues" evidence="1">
    <location>
        <begin position="398"/>
        <end position="408"/>
    </location>
</feature>
<feature type="region of interest" description="Disordered" evidence="1">
    <location>
        <begin position="370"/>
        <end position="408"/>
    </location>
</feature>
<evidence type="ECO:0000256" key="1">
    <source>
        <dbReference type="SAM" id="MobiDB-lite"/>
    </source>
</evidence>
<dbReference type="AlphaFoldDB" id="A0A7T7BJ89"/>
<gene>
    <name evidence="4" type="ORF">Pdw03_4649</name>
</gene>
<proteinExistence type="predicted"/>
<protein>
    <submittedName>
        <fullName evidence="4">Uncharacterized protein</fullName>
    </submittedName>
</protein>
<keyword evidence="2" id="KW-0812">Transmembrane</keyword>
<name>A0A7T7BJ89_PENDI</name>
<keyword evidence="2" id="KW-1133">Transmembrane helix</keyword>
<evidence type="ECO:0000256" key="3">
    <source>
        <dbReference type="SAM" id="SignalP"/>
    </source>
</evidence>
<accession>A0A7T7BJ89</accession>
<dbReference type="VEuPathDB" id="FungiDB:PDIP_67810"/>
<feature type="transmembrane region" description="Helical" evidence="2">
    <location>
        <begin position="302"/>
        <end position="323"/>
    </location>
</feature>
<keyword evidence="2" id="KW-0472">Membrane</keyword>